<dbReference type="GeneID" id="39577662"/>
<organism evidence="7 8">
    <name type="scientific">Sodiomyces alkalinus (strain CBS 110278 / VKM F-3762 / F11)</name>
    <name type="common">Alkaliphilic filamentous fungus</name>
    <dbReference type="NCBI Taxonomy" id="1314773"/>
    <lineage>
        <taxon>Eukaryota</taxon>
        <taxon>Fungi</taxon>
        <taxon>Dikarya</taxon>
        <taxon>Ascomycota</taxon>
        <taxon>Pezizomycotina</taxon>
        <taxon>Sordariomycetes</taxon>
        <taxon>Hypocreomycetidae</taxon>
        <taxon>Glomerellales</taxon>
        <taxon>Plectosphaerellaceae</taxon>
        <taxon>Sodiomyces</taxon>
    </lineage>
</organism>
<accession>A0A3N2PWG3</accession>
<dbReference type="GO" id="GO:0003690">
    <property type="term" value="F:double-stranded DNA binding"/>
    <property type="evidence" value="ECO:0007669"/>
    <property type="project" value="TreeGrafter"/>
</dbReference>
<dbReference type="Proteomes" id="UP000272025">
    <property type="component" value="Unassembled WGS sequence"/>
</dbReference>
<dbReference type="PANTHER" id="PTHR12415">
    <property type="entry name" value="TYROSYL-DNA PHOSPHODIESTERASE 1"/>
    <property type="match status" value="1"/>
</dbReference>
<dbReference type="EMBL" id="ML119055">
    <property type="protein sequence ID" value="ROT38834.1"/>
    <property type="molecule type" value="Genomic_DNA"/>
</dbReference>
<reference evidence="7 8" key="1">
    <citation type="journal article" date="2018" name="Mol. Ecol.">
        <title>The obligate alkalophilic soda-lake fungus Sodiomyces alkalinus has shifted to a protein diet.</title>
        <authorList>
            <person name="Grum-Grzhimaylo A.A."/>
            <person name="Falkoski D.L."/>
            <person name="van den Heuvel J."/>
            <person name="Valero-Jimenez C.A."/>
            <person name="Min B."/>
            <person name="Choi I.G."/>
            <person name="Lipzen A."/>
            <person name="Daum C.G."/>
            <person name="Aanen D.K."/>
            <person name="Tsang A."/>
            <person name="Henrissat B."/>
            <person name="Bilanenko E.N."/>
            <person name="de Vries R.P."/>
            <person name="van Kan J.A.L."/>
            <person name="Grigoriev I.V."/>
            <person name="Debets A.J.M."/>
        </authorList>
    </citation>
    <scope>NUCLEOTIDE SEQUENCE [LARGE SCALE GENOMIC DNA]</scope>
    <source>
        <strain evidence="7 8">F11</strain>
    </source>
</reference>
<dbReference type="GO" id="GO:0006281">
    <property type="term" value="P:DNA repair"/>
    <property type="evidence" value="ECO:0007669"/>
    <property type="project" value="InterPro"/>
</dbReference>
<dbReference type="AlphaFoldDB" id="A0A3N2PWG3"/>
<dbReference type="SUPFAM" id="SSF56024">
    <property type="entry name" value="Phospholipase D/nuclease"/>
    <property type="match status" value="2"/>
</dbReference>
<dbReference type="InterPro" id="IPR001736">
    <property type="entry name" value="PLipase_D/transphosphatidylase"/>
</dbReference>
<dbReference type="STRING" id="1314773.A0A3N2PWG3"/>
<feature type="compositionally biased region" description="Basic and acidic residues" evidence="4">
    <location>
        <begin position="129"/>
        <end position="139"/>
    </location>
</feature>
<dbReference type="GO" id="GO:0003697">
    <property type="term" value="F:single-stranded DNA binding"/>
    <property type="evidence" value="ECO:0007669"/>
    <property type="project" value="TreeGrafter"/>
</dbReference>
<dbReference type="InterPro" id="IPR010347">
    <property type="entry name" value="Tdp1"/>
</dbReference>
<evidence type="ECO:0000256" key="2">
    <source>
        <dbReference type="PIRSR" id="PIRSR610347-2"/>
    </source>
</evidence>
<keyword evidence="5" id="KW-0732">Signal</keyword>
<feature type="signal peptide" evidence="5">
    <location>
        <begin position="1"/>
        <end position="28"/>
    </location>
</feature>
<feature type="active site" description="Nucleophile" evidence="1">
    <location>
        <position position="280"/>
    </location>
</feature>
<dbReference type="OrthoDB" id="47785at2759"/>
<evidence type="ECO:0000256" key="3">
    <source>
        <dbReference type="PIRSR" id="PIRSR610347-3"/>
    </source>
</evidence>
<feature type="compositionally biased region" description="Basic and acidic residues" evidence="4">
    <location>
        <begin position="453"/>
        <end position="464"/>
    </location>
</feature>
<feature type="binding site" evidence="2">
    <location>
        <position position="282"/>
    </location>
    <ligand>
        <name>substrate</name>
    </ligand>
</feature>
<keyword evidence="8" id="KW-1185">Reference proteome</keyword>
<feature type="binding site" evidence="2">
    <location>
        <position position="528"/>
    </location>
    <ligand>
        <name>substrate</name>
    </ligand>
</feature>
<evidence type="ECO:0000313" key="8">
    <source>
        <dbReference type="Proteomes" id="UP000272025"/>
    </source>
</evidence>
<name>A0A3N2PWG3_SODAK</name>
<dbReference type="PANTHER" id="PTHR12415:SF4">
    <property type="entry name" value="TYROSYL-DNA PHOSPHODIESTERASE DOMAIN-CONTAINING PROTEIN"/>
    <property type="match status" value="1"/>
</dbReference>
<feature type="active site" description="Proton donor/acceptor" evidence="1">
    <location>
        <position position="526"/>
    </location>
</feature>
<sequence>MTRAYSIPPRLIWSPQLLLCGEFSLVLSSFADTSKVDNRNTSGHRSFLIMLPIENNENSHAGTPLDQDANGGYDEETALRHAISLSLQDVGLAPDTHDATVDRQAPGTTLPSTDFGGVRLDRRKMEEERLARQRKRTADEAGMSCSPPRPKPAIHKPSPPRESRGTRLATAHIPQVSKHDATLPFARGVVKRTRVAGLTRGTDDITLEEILDKERLEMAVLTSFQWDEQWLLSKIDPVRTRMVLIAYASSEAQKQSMQNNVPSDCIRFCFPPMGTMGHLHSKLQILKFESHLRIVIPTGNLVPYDWGESGELENMVFLIDLPRLGGAETVEIAETCFQTELLRFLRAQNLDENIVKSIGKYDFAETTRYRFVHTIAGSHSGSDQPWQHTGYCGLGKAVTSLGLATERPVIVDYVTSSLGSLNHSYLESIYNACQGDTGMKEYEARQPMSRRRKGEENSAGHQDEDSSPLADLFRIYFPTESTIASSRGGRSASGTICFQEKWWKSSTFPRESMRDSVCTKRGVLMHTKLILVRGREHERKAGSPAWAYIGSANLSESAWGRLVKDRGSGQVKLNCRNWECGVLVPATSRGESGIEKGDPIGLHTFTGTVPVPMQTPAAAYGASSRPWFFSR</sequence>
<evidence type="ECO:0000256" key="1">
    <source>
        <dbReference type="PIRSR" id="PIRSR610347-1"/>
    </source>
</evidence>
<dbReference type="GO" id="GO:0005634">
    <property type="term" value="C:nucleus"/>
    <property type="evidence" value="ECO:0007669"/>
    <property type="project" value="InterPro"/>
</dbReference>
<dbReference type="PROSITE" id="PS50035">
    <property type="entry name" value="PLD"/>
    <property type="match status" value="1"/>
</dbReference>
<feature type="domain" description="PLD phosphodiesterase" evidence="6">
    <location>
        <begin position="521"/>
        <end position="558"/>
    </location>
</feature>
<feature type="chain" id="PRO_5018036838" evidence="5">
    <location>
        <begin position="29"/>
        <end position="631"/>
    </location>
</feature>
<dbReference type="GO" id="GO:0017005">
    <property type="term" value="F:3'-tyrosyl-DNA phosphodiesterase activity"/>
    <property type="evidence" value="ECO:0007669"/>
    <property type="project" value="TreeGrafter"/>
</dbReference>
<protein>
    <submittedName>
        <fullName evidence="7">Phospholipase D/nuclease</fullName>
    </submittedName>
</protein>
<evidence type="ECO:0000256" key="4">
    <source>
        <dbReference type="SAM" id="MobiDB-lite"/>
    </source>
</evidence>
<evidence type="ECO:0000256" key="5">
    <source>
        <dbReference type="SAM" id="SignalP"/>
    </source>
</evidence>
<dbReference type="RefSeq" id="XP_028466640.1">
    <property type="nucleotide sequence ID" value="XM_028609184.1"/>
</dbReference>
<dbReference type="CDD" id="cd09122">
    <property type="entry name" value="PLDc_Tdp1_1"/>
    <property type="match status" value="1"/>
</dbReference>
<dbReference type="CDD" id="cd09123">
    <property type="entry name" value="PLDc_Tdp1_2"/>
    <property type="match status" value="1"/>
</dbReference>
<evidence type="ECO:0000313" key="7">
    <source>
        <dbReference type="EMBL" id="ROT38834.1"/>
    </source>
</evidence>
<evidence type="ECO:0000259" key="6">
    <source>
        <dbReference type="PROSITE" id="PS50035"/>
    </source>
</evidence>
<dbReference type="Pfam" id="PF06087">
    <property type="entry name" value="Tyr-DNA_phospho"/>
    <property type="match status" value="1"/>
</dbReference>
<feature type="region of interest" description="Disordered" evidence="4">
    <location>
        <begin position="129"/>
        <end position="166"/>
    </location>
</feature>
<feature type="site" description="Interaction with DNA" evidence="3">
    <location>
        <position position="555"/>
    </location>
</feature>
<gene>
    <name evidence="7" type="ORF">SODALDRAFT_311905</name>
</gene>
<feature type="region of interest" description="Disordered" evidence="4">
    <location>
        <begin position="444"/>
        <end position="466"/>
    </location>
</feature>
<dbReference type="Gene3D" id="3.30.870.10">
    <property type="entry name" value="Endonuclease Chain A"/>
    <property type="match status" value="2"/>
</dbReference>
<proteinExistence type="predicted"/>